<organism evidence="4 5">
    <name type="scientific">Kriegella aquimaris</name>
    <dbReference type="NCBI Taxonomy" id="192904"/>
    <lineage>
        <taxon>Bacteria</taxon>
        <taxon>Pseudomonadati</taxon>
        <taxon>Bacteroidota</taxon>
        <taxon>Flavobacteriia</taxon>
        <taxon>Flavobacteriales</taxon>
        <taxon>Flavobacteriaceae</taxon>
        <taxon>Kriegella</taxon>
    </lineage>
</organism>
<keyword evidence="5" id="KW-1185">Reference proteome</keyword>
<gene>
    <name evidence="4" type="ORF">SAMN04488514_111117</name>
</gene>
<evidence type="ECO:0000313" key="5">
    <source>
        <dbReference type="Proteomes" id="UP000199440"/>
    </source>
</evidence>
<proteinExistence type="inferred from homology"/>
<dbReference type="InterPro" id="IPR036663">
    <property type="entry name" value="Fumarylacetoacetase_C_sf"/>
</dbReference>
<sequence>MREMDKVVPNLGSKGVFVGRCFVSDTQAYKGIYGPHVVLVKNNEVFDLSEYFSSTAQLINTPNVVSKLLKLEHLKSLGKLDDILENSIFSERKSELPYFVAPNDIQAVKACGVTFIESLLERVIEEKAKGDASKASELRTVIIDKIGEDLSTVTPGSKNAMLLKKELQNQGLWSQYLEVGIGKDAEIFTKSQPLSSVGYGAEVGVLEDSNWNNPEPEVVLAVSKEGRIVGAALGNDVNLRDYEGRSALLLGEAKDQNGSCAIGPLIRLFDDSFTLDTIKKETINLKITGVDGFELIASSPMGKISRAPEKLVAQAIGKNHQYPDGLVLFCGTMFAPTKDRDIPGNGFTHKVGDKVEIFSEHLGTLANWVNDCDKIAPWEWGISSFLEFHTKRSLA</sequence>
<protein>
    <submittedName>
        <fullName evidence="4">Fumarylacetoacetate (FAA) hydrolase family protein</fullName>
    </submittedName>
</protein>
<evidence type="ECO:0000256" key="1">
    <source>
        <dbReference type="ARBA" id="ARBA00010211"/>
    </source>
</evidence>
<keyword evidence="4" id="KW-0378">Hydrolase</keyword>
<dbReference type="SUPFAM" id="SSF56529">
    <property type="entry name" value="FAH"/>
    <property type="match status" value="1"/>
</dbReference>
<dbReference type="STRING" id="192904.SAMN04488514_111117"/>
<reference evidence="4 5" key="1">
    <citation type="submission" date="2016-10" db="EMBL/GenBank/DDBJ databases">
        <authorList>
            <person name="de Groot N.N."/>
        </authorList>
    </citation>
    <scope>NUCLEOTIDE SEQUENCE [LARGE SCALE GENOMIC DNA]</scope>
    <source>
        <strain evidence="4 5">DSM 19886</strain>
    </source>
</reference>
<dbReference type="GO" id="GO:0016787">
    <property type="term" value="F:hydrolase activity"/>
    <property type="evidence" value="ECO:0007669"/>
    <property type="project" value="UniProtKB-KW"/>
</dbReference>
<name>A0A1G9UPF8_9FLAO</name>
<keyword evidence="2" id="KW-0479">Metal-binding</keyword>
<feature type="domain" description="Fumarylacetoacetase-like C-terminal" evidence="3">
    <location>
        <begin position="227"/>
        <end position="369"/>
    </location>
</feature>
<evidence type="ECO:0000259" key="3">
    <source>
        <dbReference type="Pfam" id="PF01557"/>
    </source>
</evidence>
<dbReference type="AlphaFoldDB" id="A0A1G9UPF8"/>
<dbReference type="GO" id="GO:0046872">
    <property type="term" value="F:metal ion binding"/>
    <property type="evidence" value="ECO:0007669"/>
    <property type="project" value="UniProtKB-KW"/>
</dbReference>
<dbReference type="Proteomes" id="UP000199440">
    <property type="component" value="Unassembled WGS sequence"/>
</dbReference>
<dbReference type="EMBL" id="FNGV01000011">
    <property type="protein sequence ID" value="SDM61818.1"/>
    <property type="molecule type" value="Genomic_DNA"/>
</dbReference>
<evidence type="ECO:0000313" key="4">
    <source>
        <dbReference type="EMBL" id="SDM61818.1"/>
    </source>
</evidence>
<dbReference type="PANTHER" id="PTHR42796:SF7">
    <property type="entry name" value="2-DEHYDRO-3-DEOXY-D-ARABINONATE DEHYDRATASE"/>
    <property type="match status" value="1"/>
</dbReference>
<dbReference type="PANTHER" id="PTHR42796">
    <property type="entry name" value="FUMARYLACETOACETATE HYDROLASE DOMAIN-CONTAINING PROTEIN 2A-RELATED"/>
    <property type="match status" value="1"/>
</dbReference>
<dbReference type="Pfam" id="PF01557">
    <property type="entry name" value="FAA_hydrolase"/>
    <property type="match status" value="1"/>
</dbReference>
<dbReference type="RefSeq" id="WP_089893199.1">
    <property type="nucleotide sequence ID" value="NZ_FNGV01000011.1"/>
</dbReference>
<dbReference type="OrthoDB" id="9779415at2"/>
<evidence type="ECO:0000256" key="2">
    <source>
        <dbReference type="ARBA" id="ARBA00022723"/>
    </source>
</evidence>
<dbReference type="GO" id="GO:0044281">
    <property type="term" value="P:small molecule metabolic process"/>
    <property type="evidence" value="ECO:0007669"/>
    <property type="project" value="UniProtKB-ARBA"/>
</dbReference>
<dbReference type="Gene3D" id="3.90.850.10">
    <property type="entry name" value="Fumarylacetoacetase-like, C-terminal domain"/>
    <property type="match status" value="1"/>
</dbReference>
<comment type="similarity">
    <text evidence="1">Belongs to the FAH family.</text>
</comment>
<accession>A0A1G9UPF8</accession>
<dbReference type="InterPro" id="IPR011234">
    <property type="entry name" value="Fumarylacetoacetase-like_C"/>
</dbReference>
<dbReference type="InterPro" id="IPR051121">
    <property type="entry name" value="FAH"/>
</dbReference>